<dbReference type="EMBL" id="JALJOQ010000006">
    <property type="protein sequence ID" value="KAK9812582.1"/>
    <property type="molecule type" value="Genomic_DNA"/>
</dbReference>
<dbReference type="AlphaFoldDB" id="A0AAW1PV08"/>
<comment type="caution">
    <text evidence="4">The sequence shown here is derived from an EMBL/GenBank/DDBJ whole genome shotgun (WGS) entry which is preliminary data.</text>
</comment>
<evidence type="ECO:0000256" key="1">
    <source>
        <dbReference type="ARBA" id="ARBA00009817"/>
    </source>
</evidence>
<dbReference type="Gene3D" id="3.20.80.10">
    <property type="entry name" value="Regulatory factor, effector binding domain"/>
    <property type="match status" value="1"/>
</dbReference>
<sequence>MARFNVACVAAGVLLLACAGNAQAWRLFPSFSTGYWNETNAPACPCFNSSTELDSFRPPPSVEHGSDGPDHSHPHPPHPPGPHPPHRRPGPPFYHGASGPRFHVVNRTCGYETRSYNESTWVITNSTGWTWEFAVHNGFTKLDPYFHGENANDTHFRGPPSVPVVSHFIPRKNFSDTGKQFLVARYVPNKCHKKNSTWTAPEPNNEHIKLKTSPAHYTTYVRTFPGLGLHWAVLGEMRALRHDLKRDGIDVKEGRFFAAQYDPPTALFHRHNEVWFIPTPENKTEADSMGLDTMWNEGGWALEADLDETS</sequence>
<dbReference type="PANTHER" id="PTHR11220">
    <property type="entry name" value="HEME-BINDING PROTEIN-RELATED"/>
    <property type="match status" value="1"/>
</dbReference>
<dbReference type="PROSITE" id="PS51257">
    <property type="entry name" value="PROKAR_LIPOPROTEIN"/>
    <property type="match status" value="1"/>
</dbReference>
<gene>
    <name evidence="4" type="ORF">WJX73_010426</name>
</gene>
<dbReference type="Pfam" id="PF04832">
    <property type="entry name" value="SOUL"/>
    <property type="match status" value="1"/>
</dbReference>
<feature type="signal peptide" evidence="3">
    <location>
        <begin position="1"/>
        <end position="24"/>
    </location>
</feature>
<feature type="chain" id="PRO_5043643234" evidence="3">
    <location>
        <begin position="25"/>
        <end position="310"/>
    </location>
</feature>
<evidence type="ECO:0000256" key="2">
    <source>
        <dbReference type="SAM" id="MobiDB-lite"/>
    </source>
</evidence>
<dbReference type="SUPFAM" id="SSF55136">
    <property type="entry name" value="Probable bacterial effector-binding domain"/>
    <property type="match status" value="1"/>
</dbReference>
<organism evidence="4 5">
    <name type="scientific">Symbiochloris irregularis</name>
    <dbReference type="NCBI Taxonomy" id="706552"/>
    <lineage>
        <taxon>Eukaryota</taxon>
        <taxon>Viridiplantae</taxon>
        <taxon>Chlorophyta</taxon>
        <taxon>core chlorophytes</taxon>
        <taxon>Trebouxiophyceae</taxon>
        <taxon>Trebouxiales</taxon>
        <taxon>Trebouxiaceae</taxon>
        <taxon>Symbiochloris</taxon>
    </lineage>
</organism>
<name>A0AAW1PV08_9CHLO</name>
<keyword evidence="3" id="KW-0732">Signal</keyword>
<feature type="compositionally biased region" description="Basic and acidic residues" evidence="2">
    <location>
        <begin position="64"/>
        <end position="73"/>
    </location>
</feature>
<keyword evidence="5" id="KW-1185">Reference proteome</keyword>
<dbReference type="PANTHER" id="PTHR11220:SF1">
    <property type="entry name" value="HEME-BINDING PROTEIN 2"/>
    <property type="match status" value="1"/>
</dbReference>
<dbReference type="InterPro" id="IPR011256">
    <property type="entry name" value="Reg_factor_effector_dom_sf"/>
</dbReference>
<feature type="region of interest" description="Disordered" evidence="2">
    <location>
        <begin position="55"/>
        <end position="97"/>
    </location>
</feature>
<comment type="similarity">
    <text evidence="1">Belongs to the HEBP family.</text>
</comment>
<reference evidence="4 5" key="1">
    <citation type="journal article" date="2024" name="Nat. Commun.">
        <title>Phylogenomics reveals the evolutionary origins of lichenization in chlorophyte algae.</title>
        <authorList>
            <person name="Puginier C."/>
            <person name="Libourel C."/>
            <person name="Otte J."/>
            <person name="Skaloud P."/>
            <person name="Haon M."/>
            <person name="Grisel S."/>
            <person name="Petersen M."/>
            <person name="Berrin J.G."/>
            <person name="Delaux P.M."/>
            <person name="Dal Grande F."/>
            <person name="Keller J."/>
        </authorList>
    </citation>
    <scope>NUCLEOTIDE SEQUENCE [LARGE SCALE GENOMIC DNA]</scope>
    <source>
        <strain evidence="4 5">SAG 2036</strain>
    </source>
</reference>
<evidence type="ECO:0000313" key="4">
    <source>
        <dbReference type="EMBL" id="KAK9812582.1"/>
    </source>
</evidence>
<protein>
    <submittedName>
        <fullName evidence="4">Uncharacterized protein</fullName>
    </submittedName>
</protein>
<evidence type="ECO:0000256" key="3">
    <source>
        <dbReference type="SAM" id="SignalP"/>
    </source>
</evidence>
<accession>A0AAW1PV08</accession>
<evidence type="ECO:0000313" key="5">
    <source>
        <dbReference type="Proteomes" id="UP001465755"/>
    </source>
</evidence>
<proteinExistence type="inferred from homology"/>
<dbReference type="InterPro" id="IPR006917">
    <property type="entry name" value="SOUL_heme-bd"/>
</dbReference>
<dbReference type="Proteomes" id="UP001465755">
    <property type="component" value="Unassembled WGS sequence"/>
</dbReference>